<dbReference type="PANTHER" id="PTHR23502:SF135">
    <property type="entry name" value="MAJOR FACILITATOR SUPERFAMILY (MFS) PROFILE DOMAIN-CONTAINING PROTEIN-RELATED"/>
    <property type="match status" value="1"/>
</dbReference>
<reference evidence="10 11" key="1">
    <citation type="journal article" date="2011" name="Genome Biol.">
        <title>Genome sequence of the insect pathogenic fungus Cordyceps militaris, a valued traditional Chinese medicine.</title>
        <authorList>
            <person name="Zheng P."/>
            <person name="Xia Y."/>
            <person name="Xiao G."/>
            <person name="Xiong C."/>
            <person name="Hu X."/>
            <person name="Zhang S."/>
            <person name="Zheng H."/>
            <person name="Huang Y."/>
            <person name="Zhou Y."/>
            <person name="Wang S."/>
            <person name="Zhao G.P."/>
            <person name="Liu X."/>
            <person name="St Leger R.J."/>
            <person name="Wang C."/>
        </authorList>
    </citation>
    <scope>NUCLEOTIDE SEQUENCE [LARGE SCALE GENOMIC DNA]</scope>
    <source>
        <strain evidence="10 11">CM01</strain>
    </source>
</reference>
<dbReference type="KEGG" id="cmt:CCM_06468"/>
<dbReference type="AlphaFoldDB" id="G3JML2"/>
<dbReference type="VEuPathDB" id="FungiDB:CCM_06468"/>
<dbReference type="SUPFAM" id="SSF103473">
    <property type="entry name" value="MFS general substrate transporter"/>
    <property type="match status" value="1"/>
</dbReference>
<feature type="transmembrane region" description="Helical" evidence="8">
    <location>
        <begin position="396"/>
        <end position="420"/>
    </location>
</feature>
<feature type="transmembrane region" description="Helical" evidence="8">
    <location>
        <begin position="479"/>
        <end position="498"/>
    </location>
</feature>
<proteinExistence type="inferred from homology"/>
<evidence type="ECO:0000256" key="1">
    <source>
        <dbReference type="ARBA" id="ARBA00004651"/>
    </source>
</evidence>
<dbReference type="InParanoid" id="G3JML2"/>
<feature type="transmembrane region" description="Helical" evidence="8">
    <location>
        <begin position="198"/>
        <end position="221"/>
    </location>
</feature>
<dbReference type="PROSITE" id="PS50850">
    <property type="entry name" value="MFS"/>
    <property type="match status" value="1"/>
</dbReference>
<keyword evidence="4 8" id="KW-0812">Transmembrane</keyword>
<dbReference type="GO" id="GO:0022857">
    <property type="term" value="F:transmembrane transporter activity"/>
    <property type="evidence" value="ECO:0007669"/>
    <property type="project" value="InterPro"/>
</dbReference>
<evidence type="ECO:0000256" key="3">
    <source>
        <dbReference type="ARBA" id="ARBA00022475"/>
    </source>
</evidence>
<organism evidence="10 11">
    <name type="scientific">Cordyceps militaris (strain CM01)</name>
    <name type="common">Caterpillar fungus</name>
    <dbReference type="NCBI Taxonomy" id="983644"/>
    <lineage>
        <taxon>Eukaryota</taxon>
        <taxon>Fungi</taxon>
        <taxon>Dikarya</taxon>
        <taxon>Ascomycota</taxon>
        <taxon>Pezizomycotina</taxon>
        <taxon>Sordariomycetes</taxon>
        <taxon>Hypocreomycetidae</taxon>
        <taxon>Hypocreales</taxon>
        <taxon>Cordycipitaceae</taxon>
        <taxon>Cordyceps</taxon>
    </lineage>
</organism>
<dbReference type="eggNOG" id="KOG0255">
    <property type="taxonomic scope" value="Eukaryota"/>
</dbReference>
<dbReference type="PANTHER" id="PTHR23502">
    <property type="entry name" value="MAJOR FACILITATOR SUPERFAMILY"/>
    <property type="match status" value="1"/>
</dbReference>
<keyword evidence="6 8" id="KW-0472">Membrane</keyword>
<feature type="transmembrane region" description="Helical" evidence="8">
    <location>
        <begin position="292"/>
        <end position="310"/>
    </location>
</feature>
<dbReference type="FunFam" id="1.20.1250.20:FF:000011">
    <property type="entry name" value="MFS multidrug transporter, putative"/>
    <property type="match status" value="1"/>
</dbReference>
<dbReference type="EMBL" id="JH126403">
    <property type="protein sequence ID" value="EGX90048.1"/>
    <property type="molecule type" value="Genomic_DNA"/>
</dbReference>
<evidence type="ECO:0000256" key="5">
    <source>
        <dbReference type="ARBA" id="ARBA00022989"/>
    </source>
</evidence>
<evidence type="ECO:0000256" key="6">
    <source>
        <dbReference type="ARBA" id="ARBA00023136"/>
    </source>
</evidence>
<feature type="transmembrane region" description="Helical" evidence="8">
    <location>
        <begin position="233"/>
        <end position="253"/>
    </location>
</feature>
<keyword evidence="5 8" id="KW-1133">Transmembrane helix</keyword>
<feature type="transmembrane region" description="Helical" evidence="8">
    <location>
        <begin position="440"/>
        <end position="459"/>
    </location>
</feature>
<dbReference type="OMA" id="AHYHTHW"/>
<sequence length="607" mass="66968">MSPKHVKWASLPIFAHQVRAPASDRESPNLFSFDFDCLGGSADIVYCTMRFHLVKTPRTSAEHRANNLLKSFHLYASPPNPHRPSIVHRLHVYHTGTSLLRSLEQPCTPSHYEIFFISYSTYTMDPEANESTPVAETKSAKTEVVDWNGPDDPAHPRNWTKGNKQKHVLIISIFTLYSNLAAVMFAPGAPQLVKEFGITNSTVAALTVSIYILGYVFGPLLLSSMSELYGRLIIYHISNVFYLGFTIGCALSKNTGTFLVFRFICGCAASAPMVVGGGTIADLYIASERGKAMALFALGPLLGPVIGPVIGGFVTQRLGWRWTFWIVLILAIQAGIVTLTAFLLMRETFEPTLLERKAASLRKSTGNMELRARTTDMKRTPTQLLGRAAMRPLRMLLLSPVVLLLSLYTAFLFGLIYLLFTTFPGVFELTYHFATEISGLAFLGLGIGMIISIVLFAILSDKLLHQPREGNLERPELRLILMMWSTPVIPIGFFWYGWSADQVTHWIVPILGTLVIGLGAFLTLMPAQLYLVDAFGTEAAASALAANTVLRSLFGALLPLAGPAMYKSLGLGWGNSVLAFITLAFCPIPFFFYKYGEALRTKFPISL</sequence>
<evidence type="ECO:0000256" key="8">
    <source>
        <dbReference type="SAM" id="Phobius"/>
    </source>
</evidence>
<feature type="transmembrane region" description="Helical" evidence="8">
    <location>
        <begin position="573"/>
        <end position="593"/>
    </location>
</feature>
<dbReference type="HOGENOM" id="CLU_008455_1_1_1"/>
<feature type="transmembrane region" description="Helical" evidence="8">
    <location>
        <begin position="322"/>
        <end position="344"/>
    </location>
</feature>
<accession>G3JML2</accession>
<dbReference type="GO" id="GO:0005886">
    <property type="term" value="C:plasma membrane"/>
    <property type="evidence" value="ECO:0007669"/>
    <property type="project" value="UniProtKB-SubCell"/>
</dbReference>
<evidence type="ECO:0000256" key="7">
    <source>
        <dbReference type="ARBA" id="ARBA00023180"/>
    </source>
</evidence>
<comment type="similarity">
    <text evidence="2">Belongs to the major facilitator superfamily.</text>
</comment>
<dbReference type="Proteomes" id="UP000001610">
    <property type="component" value="Unassembled WGS sequence"/>
</dbReference>
<dbReference type="InterPro" id="IPR036259">
    <property type="entry name" value="MFS_trans_sf"/>
</dbReference>
<dbReference type="InterPro" id="IPR011701">
    <property type="entry name" value="MFS"/>
</dbReference>
<dbReference type="InterPro" id="IPR020846">
    <property type="entry name" value="MFS_dom"/>
</dbReference>
<dbReference type="CDD" id="cd17323">
    <property type="entry name" value="MFS_Tpo1_MDR_like"/>
    <property type="match status" value="1"/>
</dbReference>
<keyword evidence="3" id="KW-1003">Cell membrane</keyword>
<keyword evidence="11" id="KW-1185">Reference proteome</keyword>
<protein>
    <submittedName>
        <fullName evidence="10">MFS transporter, putative</fullName>
    </submittedName>
</protein>
<evidence type="ECO:0000313" key="10">
    <source>
        <dbReference type="EMBL" id="EGX90048.1"/>
    </source>
</evidence>
<dbReference type="Gene3D" id="1.20.1250.20">
    <property type="entry name" value="MFS general substrate transporter like domains"/>
    <property type="match status" value="1"/>
</dbReference>
<evidence type="ECO:0000256" key="2">
    <source>
        <dbReference type="ARBA" id="ARBA00008335"/>
    </source>
</evidence>
<feature type="transmembrane region" description="Helical" evidence="8">
    <location>
        <begin position="504"/>
        <end position="527"/>
    </location>
</feature>
<feature type="transmembrane region" description="Helical" evidence="8">
    <location>
        <begin position="167"/>
        <end position="186"/>
    </location>
</feature>
<evidence type="ECO:0000259" key="9">
    <source>
        <dbReference type="PROSITE" id="PS50850"/>
    </source>
</evidence>
<dbReference type="OrthoDB" id="5296287at2759"/>
<evidence type="ECO:0000313" key="11">
    <source>
        <dbReference type="Proteomes" id="UP000001610"/>
    </source>
</evidence>
<evidence type="ECO:0000256" key="4">
    <source>
        <dbReference type="ARBA" id="ARBA00022692"/>
    </source>
</evidence>
<name>G3JML2_CORMM</name>
<keyword evidence="7" id="KW-0325">Glycoprotein</keyword>
<dbReference type="GeneID" id="18168482"/>
<gene>
    <name evidence="10" type="ORF">CCM_06468</name>
</gene>
<comment type="subcellular location">
    <subcellularLocation>
        <location evidence="1">Cell membrane</location>
        <topology evidence="1">Multi-pass membrane protein</topology>
    </subcellularLocation>
</comment>
<dbReference type="RefSeq" id="XP_006671672.1">
    <property type="nucleotide sequence ID" value="XM_006671609.1"/>
</dbReference>
<dbReference type="Pfam" id="PF07690">
    <property type="entry name" value="MFS_1"/>
    <property type="match status" value="1"/>
</dbReference>
<feature type="domain" description="Major facilitator superfamily (MFS) profile" evidence="9">
    <location>
        <begin position="167"/>
        <end position="602"/>
    </location>
</feature>
<feature type="transmembrane region" description="Helical" evidence="8">
    <location>
        <begin position="259"/>
        <end position="285"/>
    </location>
</feature>